<keyword evidence="3" id="KW-1185">Reference proteome</keyword>
<feature type="compositionally biased region" description="Basic and acidic residues" evidence="1">
    <location>
        <begin position="155"/>
        <end position="167"/>
    </location>
</feature>
<dbReference type="EMBL" id="JAQIZZ010000004">
    <property type="protein sequence ID" value="KAJ5544063.1"/>
    <property type="molecule type" value="Genomic_DNA"/>
</dbReference>
<feature type="region of interest" description="Disordered" evidence="1">
    <location>
        <begin position="312"/>
        <end position="391"/>
    </location>
</feature>
<protein>
    <recommendedName>
        <fullName evidence="4">RING-type domain-containing protein</fullName>
    </recommendedName>
</protein>
<evidence type="ECO:0008006" key="4">
    <source>
        <dbReference type="Google" id="ProtNLM"/>
    </source>
</evidence>
<organism evidence="2 3">
    <name type="scientific">Penicillium frequentans</name>
    <dbReference type="NCBI Taxonomy" id="3151616"/>
    <lineage>
        <taxon>Eukaryota</taxon>
        <taxon>Fungi</taxon>
        <taxon>Dikarya</taxon>
        <taxon>Ascomycota</taxon>
        <taxon>Pezizomycotina</taxon>
        <taxon>Eurotiomycetes</taxon>
        <taxon>Eurotiomycetidae</taxon>
        <taxon>Eurotiales</taxon>
        <taxon>Aspergillaceae</taxon>
        <taxon>Penicillium</taxon>
    </lineage>
</organism>
<comment type="caution">
    <text evidence="2">The sequence shown here is derived from an EMBL/GenBank/DDBJ whole genome shotgun (WGS) entry which is preliminary data.</text>
</comment>
<evidence type="ECO:0000256" key="1">
    <source>
        <dbReference type="SAM" id="MobiDB-lite"/>
    </source>
</evidence>
<sequence>MTDDLFYIIEFDTCISPFIQFEHTFAFPKMDHPSWLWNPLLICEMGSGPFEHGNACCGITQKGDQCKNAVRKEVLKSGRQKLDALAERPFSVCNLQLKLREIAAEFLCTRWHQLRQADLVGQRWYAAAIRNQPQTRRSQPATRRPLRPVRSTRHSAIDPERRTERRSQSRSPAMDGVELTGPSISVPSQLGPPSRDRQVTPAMLRENQVTWSVSDEAPADLMIANDQAGPQTLKLKRFTCRSPQSSDSRREECYICYGEDENEPVTLHCGGCTFVAHLDCMELWLGTWRPGYHTSCPQCISDGAFVAKYQPRGAHSPSAANAEQTNSSEHDTSASTAAAAPRPAAEGLRLPDRSDTPGPRRSARLAGRLGPSAESQPLGPQRRSLRLRSSQ</sequence>
<feature type="compositionally biased region" description="Basic residues" evidence="1">
    <location>
        <begin position="144"/>
        <end position="153"/>
    </location>
</feature>
<dbReference type="SUPFAM" id="SSF57850">
    <property type="entry name" value="RING/U-box"/>
    <property type="match status" value="1"/>
</dbReference>
<dbReference type="InterPro" id="IPR013083">
    <property type="entry name" value="Znf_RING/FYVE/PHD"/>
</dbReference>
<accession>A0AAD6CXY2</accession>
<feature type="compositionally biased region" description="Polar residues" evidence="1">
    <location>
        <begin position="131"/>
        <end position="141"/>
    </location>
</feature>
<dbReference type="AlphaFoldDB" id="A0AAD6CXY2"/>
<evidence type="ECO:0000313" key="3">
    <source>
        <dbReference type="Proteomes" id="UP001220324"/>
    </source>
</evidence>
<dbReference type="CDD" id="cd15489">
    <property type="entry name" value="PHD_SF"/>
    <property type="match status" value="1"/>
</dbReference>
<evidence type="ECO:0000313" key="2">
    <source>
        <dbReference type="EMBL" id="KAJ5544063.1"/>
    </source>
</evidence>
<dbReference type="Proteomes" id="UP001220324">
    <property type="component" value="Unassembled WGS sequence"/>
</dbReference>
<feature type="region of interest" description="Disordered" evidence="1">
    <location>
        <begin position="131"/>
        <end position="198"/>
    </location>
</feature>
<feature type="compositionally biased region" description="Low complexity" evidence="1">
    <location>
        <begin position="376"/>
        <end position="391"/>
    </location>
</feature>
<name>A0AAD6CXY2_9EURO</name>
<feature type="compositionally biased region" description="Low complexity" evidence="1">
    <location>
        <begin position="333"/>
        <end position="345"/>
    </location>
</feature>
<feature type="compositionally biased region" description="Polar residues" evidence="1">
    <location>
        <begin position="318"/>
        <end position="327"/>
    </location>
</feature>
<reference evidence="2 3" key="1">
    <citation type="journal article" date="2023" name="IMA Fungus">
        <title>Comparative genomic study of the Penicillium genus elucidates a diverse pangenome and 15 lateral gene transfer events.</title>
        <authorList>
            <person name="Petersen C."/>
            <person name="Sorensen T."/>
            <person name="Nielsen M.R."/>
            <person name="Sondergaard T.E."/>
            <person name="Sorensen J.L."/>
            <person name="Fitzpatrick D.A."/>
            <person name="Frisvad J.C."/>
            <person name="Nielsen K.L."/>
        </authorList>
    </citation>
    <scope>NUCLEOTIDE SEQUENCE [LARGE SCALE GENOMIC DNA]</scope>
    <source>
        <strain evidence="2 3">IBT 35679</strain>
    </source>
</reference>
<proteinExistence type="predicted"/>
<dbReference type="Gene3D" id="3.30.40.10">
    <property type="entry name" value="Zinc/RING finger domain, C3HC4 (zinc finger)"/>
    <property type="match status" value="1"/>
</dbReference>
<gene>
    <name evidence="2" type="ORF">N7494_005342</name>
</gene>